<evidence type="ECO:0000313" key="2">
    <source>
        <dbReference type="Proteomes" id="UP000789396"/>
    </source>
</evidence>
<accession>A0A9N9P3K8</accession>
<proteinExistence type="predicted"/>
<organism evidence="1 2">
    <name type="scientific">Racocetra fulgida</name>
    <dbReference type="NCBI Taxonomy" id="60492"/>
    <lineage>
        <taxon>Eukaryota</taxon>
        <taxon>Fungi</taxon>
        <taxon>Fungi incertae sedis</taxon>
        <taxon>Mucoromycota</taxon>
        <taxon>Glomeromycotina</taxon>
        <taxon>Glomeromycetes</taxon>
        <taxon>Diversisporales</taxon>
        <taxon>Gigasporaceae</taxon>
        <taxon>Racocetra</taxon>
    </lineage>
</organism>
<name>A0A9N9P3K8_9GLOM</name>
<reference evidence="1" key="1">
    <citation type="submission" date="2021-06" db="EMBL/GenBank/DDBJ databases">
        <authorList>
            <person name="Kallberg Y."/>
            <person name="Tangrot J."/>
            <person name="Rosling A."/>
        </authorList>
    </citation>
    <scope>NUCLEOTIDE SEQUENCE</scope>
    <source>
        <strain evidence="1">IN212</strain>
    </source>
</reference>
<dbReference type="EMBL" id="CAJVPZ010057467">
    <property type="protein sequence ID" value="CAG8786919.1"/>
    <property type="molecule type" value="Genomic_DNA"/>
</dbReference>
<dbReference type="AlphaFoldDB" id="A0A9N9P3K8"/>
<feature type="non-terminal residue" evidence="1">
    <location>
        <position position="63"/>
    </location>
</feature>
<comment type="caution">
    <text evidence="1">The sequence shown here is derived from an EMBL/GenBank/DDBJ whole genome shotgun (WGS) entry which is preliminary data.</text>
</comment>
<protein>
    <submittedName>
        <fullName evidence="1">2861_t:CDS:1</fullName>
    </submittedName>
</protein>
<keyword evidence="2" id="KW-1185">Reference proteome</keyword>
<evidence type="ECO:0000313" key="1">
    <source>
        <dbReference type="EMBL" id="CAG8786919.1"/>
    </source>
</evidence>
<dbReference type="Proteomes" id="UP000789396">
    <property type="component" value="Unassembled WGS sequence"/>
</dbReference>
<dbReference type="OrthoDB" id="2437308at2759"/>
<feature type="non-terminal residue" evidence="1">
    <location>
        <position position="1"/>
    </location>
</feature>
<gene>
    <name evidence="1" type="ORF">RFULGI_LOCUS16341</name>
</gene>
<sequence length="63" mass="7292">NQPEPKQCSKLFAKLERGKATYSTYAPRKRIHTKNDFALIFETHNLENISTAELVETLAIKMR</sequence>